<evidence type="ECO:0000313" key="2">
    <source>
        <dbReference type="EMBL" id="KKL08793.1"/>
    </source>
</evidence>
<dbReference type="Pfam" id="PF10263">
    <property type="entry name" value="SprT-like"/>
    <property type="match status" value="1"/>
</dbReference>
<accession>A0A0F9D9R3</accession>
<dbReference type="Gene3D" id="3.30.2010.10">
    <property type="entry name" value="Metalloproteases ('zincins'), catalytic domain"/>
    <property type="match status" value="1"/>
</dbReference>
<dbReference type="InterPro" id="IPR006640">
    <property type="entry name" value="SprT-like_domain"/>
</dbReference>
<gene>
    <name evidence="2" type="ORF">LCGC14_2572310</name>
</gene>
<reference evidence="2" key="1">
    <citation type="journal article" date="2015" name="Nature">
        <title>Complex archaea that bridge the gap between prokaryotes and eukaryotes.</title>
        <authorList>
            <person name="Spang A."/>
            <person name="Saw J.H."/>
            <person name="Jorgensen S.L."/>
            <person name="Zaremba-Niedzwiedzka K."/>
            <person name="Martijn J."/>
            <person name="Lind A.E."/>
            <person name="van Eijk R."/>
            <person name="Schleper C."/>
            <person name="Guy L."/>
            <person name="Ettema T.J."/>
        </authorList>
    </citation>
    <scope>NUCLEOTIDE SEQUENCE</scope>
</reference>
<proteinExistence type="predicted"/>
<dbReference type="SMART" id="SM00731">
    <property type="entry name" value="SprT"/>
    <property type="match status" value="1"/>
</dbReference>
<evidence type="ECO:0000259" key="1">
    <source>
        <dbReference type="SMART" id="SM00731"/>
    </source>
</evidence>
<dbReference type="AlphaFoldDB" id="A0A0F9D9R3"/>
<dbReference type="EMBL" id="LAZR01042736">
    <property type="protein sequence ID" value="KKL08793.1"/>
    <property type="molecule type" value="Genomic_DNA"/>
</dbReference>
<protein>
    <recommendedName>
        <fullName evidence="1">SprT-like domain-containing protein</fullName>
    </recommendedName>
</protein>
<comment type="caution">
    <text evidence="2">The sequence shown here is derived from an EMBL/GenBank/DDBJ whole genome shotgun (WGS) entry which is preliminary data.</text>
</comment>
<feature type="domain" description="SprT-like" evidence="1">
    <location>
        <begin position="7"/>
        <end position="138"/>
    </location>
</feature>
<sequence length="164" mass="18789">MNIADTPTLTDMHLEAQGLTGWTFAWTKATSTFGTCRYTTKQIRVSKPLSRVNSEERVERLILHEIAHALTPDDPGHGPEWKAKCKEIGLPNEKRCWGFEDTVQVPLKWTLTCPVCGEQWYRRDLPRRMPQACPFHLPARPNLLVWRTEDGPPEGSIVNRKETP</sequence>
<name>A0A0F9D9R3_9ZZZZ</name>
<organism evidence="2">
    <name type="scientific">marine sediment metagenome</name>
    <dbReference type="NCBI Taxonomy" id="412755"/>
    <lineage>
        <taxon>unclassified sequences</taxon>
        <taxon>metagenomes</taxon>
        <taxon>ecological metagenomes</taxon>
    </lineage>
</organism>
<dbReference type="GO" id="GO:0006950">
    <property type="term" value="P:response to stress"/>
    <property type="evidence" value="ECO:0007669"/>
    <property type="project" value="UniProtKB-ARBA"/>
</dbReference>